<feature type="transmembrane region" description="Helical" evidence="1">
    <location>
        <begin position="39"/>
        <end position="57"/>
    </location>
</feature>
<organism evidence="2 3">
    <name type="scientific">Goekera deserti</name>
    <dbReference type="NCBI Taxonomy" id="2497753"/>
    <lineage>
        <taxon>Bacteria</taxon>
        <taxon>Bacillati</taxon>
        <taxon>Actinomycetota</taxon>
        <taxon>Actinomycetes</taxon>
        <taxon>Geodermatophilales</taxon>
        <taxon>Geodermatophilaceae</taxon>
        <taxon>Goekera</taxon>
    </lineage>
</organism>
<keyword evidence="1" id="KW-0812">Transmembrane</keyword>
<feature type="transmembrane region" description="Helical" evidence="1">
    <location>
        <begin position="100"/>
        <end position="118"/>
    </location>
</feature>
<dbReference type="PANTHER" id="PTHR36974:SF1">
    <property type="entry name" value="DOXX FAMILY MEMBRANE PROTEIN"/>
    <property type="match status" value="1"/>
</dbReference>
<name>A0A7K3WK41_9ACTN</name>
<dbReference type="EMBL" id="JAAGWK010000026">
    <property type="protein sequence ID" value="NEL55903.1"/>
    <property type="molecule type" value="Genomic_DNA"/>
</dbReference>
<dbReference type="PANTHER" id="PTHR36974">
    <property type="entry name" value="MEMBRANE PROTEIN-RELATED"/>
    <property type="match status" value="1"/>
</dbReference>
<evidence type="ECO:0008006" key="4">
    <source>
        <dbReference type="Google" id="ProtNLM"/>
    </source>
</evidence>
<sequence>MSVLAMLLGALMIVSGVTHLTVPDHYARLVPGWVPCPRVVVPLTGLLDVAAGVLLIVPSARGTGGWVTAALITAYLPVHFEPIRHTGTATRPMDRPAGIAARVLVNLGYIGAAVVVAVRT</sequence>
<dbReference type="RefSeq" id="WP_152730536.1">
    <property type="nucleotide sequence ID" value="NZ_JAABOZ010000002.1"/>
</dbReference>
<evidence type="ECO:0000313" key="3">
    <source>
        <dbReference type="Proteomes" id="UP000470470"/>
    </source>
</evidence>
<keyword evidence="3" id="KW-1185">Reference proteome</keyword>
<reference evidence="2 3" key="1">
    <citation type="submission" date="2020-02" db="EMBL/GenBank/DDBJ databases">
        <title>The whole genome sequence of CPCC 205119.</title>
        <authorList>
            <person name="Jiang Z."/>
        </authorList>
    </citation>
    <scope>NUCLEOTIDE SEQUENCE [LARGE SCALE GENOMIC DNA]</scope>
    <source>
        <strain evidence="2 3">CPCC 205119</strain>
    </source>
</reference>
<dbReference type="AlphaFoldDB" id="A0A7K3WK41"/>
<keyword evidence="1" id="KW-0472">Membrane</keyword>
<keyword evidence="1" id="KW-1133">Transmembrane helix</keyword>
<dbReference type="Proteomes" id="UP000470470">
    <property type="component" value="Unassembled WGS sequence"/>
</dbReference>
<protein>
    <recommendedName>
        <fullName evidence="4">DoxX family protein</fullName>
    </recommendedName>
</protein>
<evidence type="ECO:0000256" key="1">
    <source>
        <dbReference type="SAM" id="Phobius"/>
    </source>
</evidence>
<feature type="transmembrane region" description="Helical" evidence="1">
    <location>
        <begin position="64"/>
        <end position="80"/>
    </location>
</feature>
<gene>
    <name evidence="2" type="ORF">G1H19_18150</name>
</gene>
<evidence type="ECO:0000313" key="2">
    <source>
        <dbReference type="EMBL" id="NEL55903.1"/>
    </source>
</evidence>
<accession>A0A7K3WK41</accession>
<proteinExistence type="predicted"/>
<comment type="caution">
    <text evidence="2">The sequence shown here is derived from an EMBL/GenBank/DDBJ whole genome shotgun (WGS) entry which is preliminary data.</text>
</comment>